<dbReference type="EMBL" id="ML977313">
    <property type="protein sequence ID" value="KAF2120876.1"/>
    <property type="molecule type" value="Genomic_DNA"/>
</dbReference>
<dbReference type="CDD" id="cd22249">
    <property type="entry name" value="UDM1_RNF168_RNF169-like"/>
    <property type="match status" value="1"/>
</dbReference>
<feature type="compositionally biased region" description="Polar residues" evidence="1">
    <location>
        <begin position="253"/>
        <end position="282"/>
    </location>
</feature>
<proteinExistence type="predicted"/>
<keyword evidence="2" id="KW-0472">Membrane</keyword>
<accession>A0A6A5ZNR7</accession>
<organism evidence="3 4">
    <name type="scientific">Lophiotrema nucula</name>
    <dbReference type="NCBI Taxonomy" id="690887"/>
    <lineage>
        <taxon>Eukaryota</taxon>
        <taxon>Fungi</taxon>
        <taxon>Dikarya</taxon>
        <taxon>Ascomycota</taxon>
        <taxon>Pezizomycotina</taxon>
        <taxon>Dothideomycetes</taxon>
        <taxon>Pleosporomycetidae</taxon>
        <taxon>Pleosporales</taxon>
        <taxon>Lophiotremataceae</taxon>
        <taxon>Lophiotrema</taxon>
    </lineage>
</organism>
<evidence type="ECO:0000256" key="2">
    <source>
        <dbReference type="SAM" id="Phobius"/>
    </source>
</evidence>
<feature type="compositionally biased region" description="Basic and acidic residues" evidence="1">
    <location>
        <begin position="161"/>
        <end position="207"/>
    </location>
</feature>
<protein>
    <submittedName>
        <fullName evidence="3">Uncharacterized protein</fullName>
    </submittedName>
</protein>
<keyword evidence="2" id="KW-1133">Transmembrane helix</keyword>
<feature type="region of interest" description="Disordered" evidence="1">
    <location>
        <begin position="24"/>
        <end position="70"/>
    </location>
</feature>
<feature type="transmembrane region" description="Helical" evidence="2">
    <location>
        <begin position="6"/>
        <end position="23"/>
    </location>
</feature>
<evidence type="ECO:0000313" key="3">
    <source>
        <dbReference type="EMBL" id="KAF2120876.1"/>
    </source>
</evidence>
<feature type="region of interest" description="Disordered" evidence="1">
    <location>
        <begin position="115"/>
        <end position="372"/>
    </location>
</feature>
<name>A0A6A5ZNR7_9PLEO</name>
<evidence type="ECO:0000256" key="1">
    <source>
        <dbReference type="SAM" id="MobiDB-lite"/>
    </source>
</evidence>
<reference evidence="3" key="1">
    <citation type="journal article" date="2020" name="Stud. Mycol.">
        <title>101 Dothideomycetes genomes: a test case for predicting lifestyles and emergence of pathogens.</title>
        <authorList>
            <person name="Haridas S."/>
            <person name="Albert R."/>
            <person name="Binder M."/>
            <person name="Bloem J."/>
            <person name="Labutti K."/>
            <person name="Salamov A."/>
            <person name="Andreopoulos B."/>
            <person name="Baker S."/>
            <person name="Barry K."/>
            <person name="Bills G."/>
            <person name="Bluhm B."/>
            <person name="Cannon C."/>
            <person name="Castanera R."/>
            <person name="Culley D."/>
            <person name="Daum C."/>
            <person name="Ezra D."/>
            <person name="Gonzalez J."/>
            <person name="Henrissat B."/>
            <person name="Kuo A."/>
            <person name="Liang C."/>
            <person name="Lipzen A."/>
            <person name="Lutzoni F."/>
            <person name="Magnuson J."/>
            <person name="Mondo S."/>
            <person name="Nolan M."/>
            <person name="Ohm R."/>
            <person name="Pangilinan J."/>
            <person name="Park H.-J."/>
            <person name="Ramirez L."/>
            <person name="Alfaro M."/>
            <person name="Sun H."/>
            <person name="Tritt A."/>
            <person name="Yoshinaga Y."/>
            <person name="Zwiers L.-H."/>
            <person name="Turgeon B."/>
            <person name="Goodwin S."/>
            <person name="Spatafora J."/>
            <person name="Crous P."/>
            <person name="Grigoriev I."/>
        </authorList>
    </citation>
    <scope>NUCLEOTIDE SEQUENCE</scope>
    <source>
        <strain evidence="3">CBS 627.86</strain>
    </source>
</reference>
<gene>
    <name evidence="3" type="ORF">BDV96DRAFT_595281</name>
</gene>
<feature type="compositionally biased region" description="Low complexity" evidence="1">
    <location>
        <begin position="58"/>
        <end position="67"/>
    </location>
</feature>
<keyword evidence="2" id="KW-0812">Transmembrane</keyword>
<evidence type="ECO:0000313" key="4">
    <source>
        <dbReference type="Proteomes" id="UP000799770"/>
    </source>
</evidence>
<sequence length="372" mass="39586">MQAWVSWAIFLAIIGGGYFYYSSRSSNRSRQQRGRSTQRATTTGLGKTDAQWLDSDTKPATKAAKAAKTARKSVKKAVQDVGEKAKATLSAASSTTGADADDDLSPAVSPALGATTVAKAPSGRDVSDMLESSAPAPSVLRLTPTEKSVKASKPQPQRSESAQETKKQRQNREKKEREKIQRAEDEKQRKTLEEKQRRTARISRGEPAKNGIPVPQAPTSNPWLGNRSSNGTSAPAVQSSGQLLDTFDPDVASTASSSEIATNGTAPTSDSLSGSAHWTNLPSEEEQLRLAMEDSAWTTVPKGKKQKKNKAESATSDETSDSGAPQQAAPAPPVKQVPAKKPENMRAGSGFEVLAESTPNVGHPMDSDWTVA</sequence>
<feature type="compositionally biased region" description="Polar residues" evidence="1">
    <location>
        <begin position="312"/>
        <end position="323"/>
    </location>
</feature>
<keyword evidence="4" id="KW-1185">Reference proteome</keyword>
<feature type="compositionally biased region" description="Polar residues" evidence="1">
    <location>
        <begin position="217"/>
        <end position="243"/>
    </location>
</feature>
<dbReference type="AlphaFoldDB" id="A0A6A5ZNR7"/>
<feature type="compositionally biased region" description="Low complexity" evidence="1">
    <location>
        <begin position="24"/>
        <end position="44"/>
    </location>
</feature>
<dbReference type="Proteomes" id="UP000799770">
    <property type="component" value="Unassembled WGS sequence"/>
</dbReference>
<dbReference type="OrthoDB" id="4207724at2759"/>